<proteinExistence type="predicted"/>
<reference evidence="2" key="2">
    <citation type="submission" date="2020-12" db="EMBL/GenBank/DDBJ databases">
        <title>New Spironucleus salmonicida genome in near-complete chromosomes.</title>
        <authorList>
            <person name="Xu F."/>
            <person name="Kurt Z."/>
            <person name="Jimenez-Gonzalez A."/>
            <person name="Astvaldsson A."/>
            <person name="Andersson J.O."/>
            <person name="Svard S.G."/>
        </authorList>
    </citation>
    <scope>NUCLEOTIDE SEQUENCE</scope>
    <source>
        <strain evidence="2">ATCC 50377</strain>
    </source>
</reference>
<protein>
    <submittedName>
        <fullName evidence="1">Uncharacterized protein</fullName>
    </submittedName>
</protein>
<dbReference type="VEuPathDB" id="GiardiaDB:SS50377_20148"/>
<reference evidence="1 2" key="1">
    <citation type="journal article" date="2014" name="PLoS Genet.">
        <title>The Genome of Spironucleus salmonicida Highlights a Fish Pathogen Adapted to Fluctuating Environments.</title>
        <authorList>
            <person name="Xu F."/>
            <person name="Jerlstrom-Hultqvist J."/>
            <person name="Einarsson E."/>
            <person name="Astvaldsson A."/>
            <person name="Svard S.G."/>
            <person name="Andersson J.O."/>
        </authorList>
    </citation>
    <scope>NUCLEOTIDE SEQUENCE</scope>
    <source>
        <strain evidence="2">ATCC 50377</strain>
    </source>
</reference>
<gene>
    <name evidence="1" type="ORF">SS50377_14775</name>
    <name evidence="2" type="ORF">SS50377_20148</name>
</gene>
<evidence type="ECO:0000313" key="1">
    <source>
        <dbReference type="EMBL" id="EST45203.1"/>
    </source>
</evidence>
<dbReference type="Proteomes" id="UP000018208">
    <property type="component" value="Unassembled WGS sequence"/>
</dbReference>
<name>V6LLW7_9EUKA</name>
<evidence type="ECO:0000313" key="2">
    <source>
        <dbReference type="EMBL" id="KAH0576802.1"/>
    </source>
</evidence>
<keyword evidence="3" id="KW-1185">Reference proteome</keyword>
<organism evidence="1">
    <name type="scientific">Spironucleus salmonicida</name>
    <dbReference type="NCBI Taxonomy" id="348837"/>
    <lineage>
        <taxon>Eukaryota</taxon>
        <taxon>Metamonada</taxon>
        <taxon>Diplomonadida</taxon>
        <taxon>Hexamitidae</taxon>
        <taxon>Hexamitinae</taxon>
        <taxon>Spironucleus</taxon>
    </lineage>
</organism>
<dbReference type="EMBL" id="AUWU02000001">
    <property type="protein sequence ID" value="KAH0576802.1"/>
    <property type="molecule type" value="Genomic_DNA"/>
</dbReference>
<dbReference type="AlphaFoldDB" id="V6LLW7"/>
<sequence length="276" mass="32049">MWRYTSQINYRVDESDQSPLTNSNTSLIKCLPNKLVPQIPSWSYSLHSQLGYAQAADGVPVQSSTYHVVASIEVPVKDFKIVDLNISYQFENSDESVDSDNQDASQSISKSKNIKKMNDDDLFVLVKQQLRDNVKSRCSKDGITWQEIENFELGYIKYLYERLRHQDVEEIIKEVSTQFKGQVHPVKRYLNDQFFEVQRLLSVEKTQKQQITDPNTKLQAQFMLAFFQANPQVVSAFPLIEQLQPSVQLQKIQTLMPQEQFSTLVKRMEDYIKAHQ</sequence>
<dbReference type="EMBL" id="KI546100">
    <property type="protein sequence ID" value="EST45203.1"/>
    <property type="molecule type" value="Genomic_DNA"/>
</dbReference>
<evidence type="ECO:0000313" key="3">
    <source>
        <dbReference type="Proteomes" id="UP000018208"/>
    </source>
</evidence>
<accession>V6LLW7</accession>